<dbReference type="EMBL" id="FOQY01000052">
    <property type="protein sequence ID" value="SFL07663.1"/>
    <property type="molecule type" value="Genomic_DNA"/>
</dbReference>
<dbReference type="GO" id="GO:0003677">
    <property type="term" value="F:DNA binding"/>
    <property type="evidence" value="ECO:0007669"/>
    <property type="project" value="UniProtKB-UniRule"/>
</dbReference>
<dbReference type="Pfam" id="PF00440">
    <property type="entry name" value="TetR_N"/>
    <property type="match status" value="1"/>
</dbReference>
<evidence type="ECO:0000256" key="3">
    <source>
        <dbReference type="ARBA" id="ARBA00023163"/>
    </source>
</evidence>
<proteinExistence type="predicted"/>
<dbReference type="InterPro" id="IPR036271">
    <property type="entry name" value="Tet_transcr_reg_TetR-rel_C_sf"/>
</dbReference>
<evidence type="ECO:0000256" key="5">
    <source>
        <dbReference type="SAM" id="MobiDB-lite"/>
    </source>
</evidence>
<protein>
    <submittedName>
        <fullName evidence="7">Transcriptional regulator, TetR family</fullName>
    </submittedName>
</protein>
<sequence length="220" mass="23218">MSPRKSAAETATTRTRIIECALALASTDGLEGLTIGRLATGLGMSKAGVIGHFGTKEALQLATLDAAVQAFRLRVPARVVGARPGAERLARVFEEWVGYMQDGEAPGGCFLTSVATEFDGRPGLVRDAVLAAFSDWSAYVTSEIRAAVEAGELPAETDVDQLAFELNGVALAADQATRLHRDPSVPSRARWAIGRLLTPGDPYGRQASPLAEERTAPSRG</sequence>
<reference evidence="8" key="1">
    <citation type="submission" date="2016-10" db="EMBL/GenBank/DDBJ databases">
        <authorList>
            <person name="Varghese N."/>
            <person name="Submissions S."/>
        </authorList>
    </citation>
    <scope>NUCLEOTIDE SEQUENCE [LARGE SCALE GENOMIC DNA]</scope>
    <source>
        <strain evidence="8">CGMCC 4.2126</strain>
    </source>
</reference>
<gene>
    <name evidence="7" type="ORF">SAMN05216275_1523</name>
</gene>
<keyword evidence="1" id="KW-0805">Transcription regulation</keyword>
<evidence type="ECO:0000259" key="6">
    <source>
        <dbReference type="PROSITE" id="PS50977"/>
    </source>
</evidence>
<evidence type="ECO:0000313" key="7">
    <source>
        <dbReference type="EMBL" id="SFL07663.1"/>
    </source>
</evidence>
<feature type="DNA-binding region" description="H-T-H motif" evidence="4">
    <location>
        <begin position="34"/>
        <end position="53"/>
    </location>
</feature>
<dbReference type="Gene3D" id="1.10.10.60">
    <property type="entry name" value="Homeodomain-like"/>
    <property type="match status" value="1"/>
</dbReference>
<dbReference type="PROSITE" id="PS50977">
    <property type="entry name" value="HTH_TETR_2"/>
    <property type="match status" value="1"/>
</dbReference>
<keyword evidence="3" id="KW-0804">Transcription</keyword>
<dbReference type="Pfam" id="PF16925">
    <property type="entry name" value="TetR_C_13"/>
    <property type="match status" value="1"/>
</dbReference>
<accession>A0A1I4ER37</accession>
<keyword evidence="2 4" id="KW-0238">DNA-binding</keyword>
<dbReference type="AlphaFoldDB" id="A0A1I4ER37"/>
<dbReference type="SUPFAM" id="SSF46689">
    <property type="entry name" value="Homeodomain-like"/>
    <property type="match status" value="1"/>
</dbReference>
<dbReference type="Proteomes" id="UP000199111">
    <property type="component" value="Unassembled WGS sequence"/>
</dbReference>
<dbReference type="RefSeq" id="WP_093891964.1">
    <property type="nucleotide sequence ID" value="NZ_FOQY01000052.1"/>
</dbReference>
<name>A0A1I4ER37_9ACTN</name>
<dbReference type="Gene3D" id="1.10.357.10">
    <property type="entry name" value="Tetracycline Repressor, domain 2"/>
    <property type="match status" value="1"/>
</dbReference>
<dbReference type="InterPro" id="IPR011075">
    <property type="entry name" value="TetR_C"/>
</dbReference>
<evidence type="ECO:0000313" key="8">
    <source>
        <dbReference type="Proteomes" id="UP000199111"/>
    </source>
</evidence>
<dbReference type="InterPro" id="IPR009057">
    <property type="entry name" value="Homeodomain-like_sf"/>
</dbReference>
<evidence type="ECO:0000256" key="2">
    <source>
        <dbReference type="ARBA" id="ARBA00023125"/>
    </source>
</evidence>
<dbReference type="PANTHER" id="PTHR47506">
    <property type="entry name" value="TRANSCRIPTIONAL REGULATORY PROTEIN"/>
    <property type="match status" value="1"/>
</dbReference>
<evidence type="ECO:0000256" key="1">
    <source>
        <dbReference type="ARBA" id="ARBA00023015"/>
    </source>
</evidence>
<dbReference type="PANTHER" id="PTHR47506:SF6">
    <property type="entry name" value="HTH-TYPE TRANSCRIPTIONAL REPRESSOR NEMR"/>
    <property type="match status" value="1"/>
</dbReference>
<feature type="compositionally biased region" description="Basic and acidic residues" evidence="5">
    <location>
        <begin position="211"/>
        <end position="220"/>
    </location>
</feature>
<dbReference type="InterPro" id="IPR001647">
    <property type="entry name" value="HTH_TetR"/>
</dbReference>
<organism evidence="7 8">
    <name type="scientific">Streptosporangium canum</name>
    <dbReference type="NCBI Taxonomy" id="324952"/>
    <lineage>
        <taxon>Bacteria</taxon>
        <taxon>Bacillati</taxon>
        <taxon>Actinomycetota</taxon>
        <taxon>Actinomycetes</taxon>
        <taxon>Streptosporangiales</taxon>
        <taxon>Streptosporangiaceae</taxon>
        <taxon>Streptosporangium</taxon>
    </lineage>
</organism>
<evidence type="ECO:0000256" key="4">
    <source>
        <dbReference type="PROSITE-ProRule" id="PRU00335"/>
    </source>
</evidence>
<keyword evidence="8" id="KW-1185">Reference proteome</keyword>
<dbReference type="SUPFAM" id="SSF48498">
    <property type="entry name" value="Tetracyclin repressor-like, C-terminal domain"/>
    <property type="match status" value="1"/>
</dbReference>
<feature type="domain" description="HTH tetR-type" evidence="6">
    <location>
        <begin position="11"/>
        <end position="71"/>
    </location>
</feature>
<feature type="region of interest" description="Disordered" evidence="5">
    <location>
        <begin position="200"/>
        <end position="220"/>
    </location>
</feature>
<dbReference type="GeneID" id="96303454"/>